<dbReference type="SUPFAM" id="SSF48403">
    <property type="entry name" value="Ankyrin repeat"/>
    <property type="match status" value="1"/>
</dbReference>
<sequence length="877" mass="98283">MTEYTGSGSTKNDETRRILFDCAMQGKWDEAMEVYEQQPWLHPEKITKGGDTALHIAVLDRQERVVEKMVKLVRTYSHQSEDVLKSKNKKGDTPLHLAASIGNVSMCKCFDGEPKGLVGICNEVGENPLFLAARHGKIQAFICLLDKAWEPDLASYSDNIHRRNKKGETILHCAIAGGHFELAFLIIERYKDLGSSRDEKGVSPLHLLASQPTAFRSGTRLSLIDKIIYHCIFVGRRRFGDAEKSDDPAGRQTLVKLLPVLWKNIKGLFFLTVTFIKICINPSGAEKAENARTALDEETPAQAIPKQGSASTPGQGPHERNKENEKNVGSSQRPDDLRNFPVNYDTCFNFIMLLIKAILGILFLGIGRTPCYHPKLLYYYIQFNIGRRLNNICVLYIQQKKEKHVWSAKILEKLLDKGKGHWYDSSGKDPVYTDRTILYEGEKSEEAPWSVLPGETPEKVPEYDESSKEGTSEKGAGNVMHKQFESSTDLMHKLLEEAQRSTGLIDELLEQAHRLPTVNESNQKWHKSLKEDSNWALMQTMCKAVNQTAKKLGDELLSGTENKNQEKEKLRTPVLIAAKNGIKEMVESILDCSPMAIHDASQEKKNIVLLAVENRHPHLYKVLLKRVNNMTDSVFGAVDDNGNSALHLAAMFTDDRPWLTPGAALQMQWEVKWFEYVRNSRPPNFFPILNNNNESPQQIFTDKHKDLVQNGGEWLNNTATSCSVVSTLIATVAFATSTTLPGGNEEISGLPVLELKPAFHLYAISSLVALCSSITSTIMFLAILTSRHQEKDFAKDLPAKLLVGLTTLFVSILAILVSFCSAHFFVLQKELRTFALPIYAVTCLPVTLFAIAQLPLYVDLIWTTFSTVPQLPLEDNA</sequence>
<comment type="caution">
    <text evidence="4">The sequence shown here is derived from an EMBL/GenBank/DDBJ whole genome shotgun (WGS) entry which is preliminary data.</text>
</comment>
<dbReference type="PANTHER" id="PTHR24177:SF103">
    <property type="entry name" value="PGG DOMAIN-CONTAINING PROTEIN"/>
    <property type="match status" value="1"/>
</dbReference>
<feature type="compositionally biased region" description="Basic and acidic residues" evidence="1">
    <location>
        <begin position="456"/>
        <end position="472"/>
    </location>
</feature>
<feature type="transmembrane region" description="Helical" evidence="2">
    <location>
        <begin position="348"/>
        <end position="366"/>
    </location>
</feature>
<reference evidence="4 5" key="1">
    <citation type="journal article" date="2023" name="BMC Biotechnol.">
        <title>Vitis rotundifolia cv Carlos genome sequencing.</title>
        <authorList>
            <person name="Huff M."/>
            <person name="Hulse-Kemp A."/>
            <person name="Scheffler B."/>
            <person name="Youngblood R."/>
            <person name="Simpson S."/>
            <person name="Babiker E."/>
            <person name="Staton M."/>
        </authorList>
    </citation>
    <scope>NUCLEOTIDE SEQUENCE [LARGE SCALE GENOMIC DNA]</scope>
    <source>
        <tissue evidence="4">Leaf</tissue>
    </source>
</reference>
<feature type="compositionally biased region" description="Basic and acidic residues" evidence="1">
    <location>
        <begin position="317"/>
        <end position="326"/>
    </location>
</feature>
<dbReference type="AlphaFoldDB" id="A0AA39DU08"/>
<feature type="region of interest" description="Disordered" evidence="1">
    <location>
        <begin position="298"/>
        <end position="334"/>
    </location>
</feature>
<keyword evidence="5" id="KW-1185">Reference proteome</keyword>
<organism evidence="4 5">
    <name type="scientific">Vitis rotundifolia</name>
    <name type="common">Muscadine grape</name>
    <dbReference type="NCBI Taxonomy" id="103349"/>
    <lineage>
        <taxon>Eukaryota</taxon>
        <taxon>Viridiplantae</taxon>
        <taxon>Streptophyta</taxon>
        <taxon>Embryophyta</taxon>
        <taxon>Tracheophyta</taxon>
        <taxon>Spermatophyta</taxon>
        <taxon>Magnoliopsida</taxon>
        <taxon>eudicotyledons</taxon>
        <taxon>Gunneridae</taxon>
        <taxon>Pentapetalae</taxon>
        <taxon>rosids</taxon>
        <taxon>Vitales</taxon>
        <taxon>Vitaceae</taxon>
        <taxon>Viteae</taxon>
        <taxon>Vitis</taxon>
    </lineage>
</organism>
<dbReference type="SMART" id="SM00248">
    <property type="entry name" value="ANK"/>
    <property type="match status" value="7"/>
</dbReference>
<dbReference type="GO" id="GO:0016020">
    <property type="term" value="C:membrane"/>
    <property type="evidence" value="ECO:0007669"/>
    <property type="project" value="TreeGrafter"/>
</dbReference>
<dbReference type="PANTHER" id="PTHR24177">
    <property type="entry name" value="CASKIN"/>
    <property type="match status" value="1"/>
</dbReference>
<name>A0AA39DU08_VITRO</name>
<feature type="transmembrane region" description="Helical" evidence="2">
    <location>
        <begin position="803"/>
        <end position="826"/>
    </location>
</feature>
<dbReference type="InterPro" id="IPR002110">
    <property type="entry name" value="Ankyrin_rpt"/>
</dbReference>
<gene>
    <name evidence="4" type="ORF">PVL29_008369</name>
</gene>
<protein>
    <recommendedName>
        <fullName evidence="3">PGG domain-containing protein</fullName>
    </recommendedName>
</protein>
<dbReference type="Gene3D" id="1.25.40.20">
    <property type="entry name" value="Ankyrin repeat-containing domain"/>
    <property type="match status" value="2"/>
</dbReference>
<evidence type="ECO:0000313" key="4">
    <source>
        <dbReference type="EMBL" id="KAJ9696084.1"/>
    </source>
</evidence>
<proteinExistence type="predicted"/>
<feature type="domain" description="PGG" evidence="3">
    <location>
        <begin position="713"/>
        <end position="825"/>
    </location>
</feature>
<evidence type="ECO:0000256" key="1">
    <source>
        <dbReference type="SAM" id="MobiDB-lite"/>
    </source>
</evidence>
<dbReference type="InterPro" id="IPR026961">
    <property type="entry name" value="PGG_dom"/>
</dbReference>
<evidence type="ECO:0000259" key="3">
    <source>
        <dbReference type="Pfam" id="PF13962"/>
    </source>
</evidence>
<dbReference type="Pfam" id="PF00023">
    <property type="entry name" value="Ank"/>
    <property type="match status" value="1"/>
</dbReference>
<accession>A0AA39DU08</accession>
<dbReference type="Proteomes" id="UP001168098">
    <property type="component" value="Unassembled WGS sequence"/>
</dbReference>
<feature type="transmembrane region" description="Helical" evidence="2">
    <location>
        <begin position="761"/>
        <end position="783"/>
    </location>
</feature>
<evidence type="ECO:0000256" key="2">
    <source>
        <dbReference type="SAM" id="Phobius"/>
    </source>
</evidence>
<feature type="region of interest" description="Disordered" evidence="1">
    <location>
        <begin position="446"/>
        <end position="475"/>
    </location>
</feature>
<evidence type="ECO:0000313" key="5">
    <source>
        <dbReference type="Proteomes" id="UP001168098"/>
    </source>
</evidence>
<dbReference type="Pfam" id="PF13962">
    <property type="entry name" value="PGG"/>
    <property type="match status" value="1"/>
</dbReference>
<feature type="transmembrane region" description="Helical" evidence="2">
    <location>
        <begin position="838"/>
        <end position="858"/>
    </location>
</feature>
<keyword evidence="2" id="KW-0472">Membrane</keyword>
<keyword evidence="2" id="KW-0812">Transmembrane</keyword>
<dbReference type="InterPro" id="IPR036770">
    <property type="entry name" value="Ankyrin_rpt-contain_sf"/>
</dbReference>
<dbReference type="EMBL" id="JARBHA010000007">
    <property type="protein sequence ID" value="KAJ9696084.1"/>
    <property type="molecule type" value="Genomic_DNA"/>
</dbReference>
<keyword evidence="2" id="KW-1133">Transmembrane helix</keyword>